<dbReference type="Proteomes" id="UP000305517">
    <property type="component" value="Unassembled WGS sequence"/>
</dbReference>
<protein>
    <submittedName>
        <fullName evidence="3">Xanthine dehydrogenase family protein subunit M</fullName>
    </submittedName>
</protein>
<dbReference type="SUPFAM" id="SSF55447">
    <property type="entry name" value="CO dehydrogenase flavoprotein C-terminal domain-like"/>
    <property type="match status" value="1"/>
</dbReference>
<dbReference type="InterPro" id="IPR036318">
    <property type="entry name" value="FAD-bd_PCMH-like_sf"/>
</dbReference>
<dbReference type="InterPro" id="IPR005107">
    <property type="entry name" value="CO_DH_flav_C"/>
</dbReference>
<dbReference type="PROSITE" id="PS51387">
    <property type="entry name" value="FAD_PCMH"/>
    <property type="match status" value="1"/>
</dbReference>
<dbReference type="Pfam" id="PF00941">
    <property type="entry name" value="FAD_binding_5"/>
    <property type="match status" value="1"/>
</dbReference>
<dbReference type="PANTHER" id="PTHR42659">
    <property type="entry name" value="XANTHINE DEHYDROGENASE SUBUNIT C-RELATED"/>
    <property type="match status" value="1"/>
</dbReference>
<dbReference type="Gene3D" id="3.30.43.10">
    <property type="entry name" value="Uridine Diphospho-n-acetylenolpyruvylglucosamine Reductase, domain 2"/>
    <property type="match status" value="1"/>
</dbReference>
<dbReference type="InterPro" id="IPR016167">
    <property type="entry name" value="FAD-bd_PCMH_sub1"/>
</dbReference>
<gene>
    <name evidence="3" type="ORF">FDY95_16255</name>
</gene>
<dbReference type="InterPro" id="IPR002346">
    <property type="entry name" value="Mopterin_DH_FAD-bd"/>
</dbReference>
<organism evidence="3 4">
    <name type="scientific">Hymenobacter jeollabukensis</name>
    <dbReference type="NCBI Taxonomy" id="2025313"/>
    <lineage>
        <taxon>Bacteria</taxon>
        <taxon>Pseudomonadati</taxon>
        <taxon>Bacteroidota</taxon>
        <taxon>Cytophagia</taxon>
        <taxon>Cytophagales</taxon>
        <taxon>Hymenobacteraceae</taxon>
        <taxon>Hymenobacter</taxon>
    </lineage>
</organism>
<comment type="caution">
    <text evidence="3">The sequence shown here is derived from an EMBL/GenBank/DDBJ whole genome shotgun (WGS) entry which is preliminary data.</text>
</comment>
<dbReference type="PANTHER" id="PTHR42659:SF1">
    <property type="entry name" value="OXIDOREDUCTASE"/>
    <property type="match status" value="1"/>
</dbReference>
<keyword evidence="1" id="KW-0285">Flavoprotein</keyword>
<dbReference type="GO" id="GO:0016491">
    <property type="term" value="F:oxidoreductase activity"/>
    <property type="evidence" value="ECO:0007669"/>
    <property type="project" value="InterPro"/>
</dbReference>
<dbReference type="InterPro" id="IPR016169">
    <property type="entry name" value="FAD-bd_PCMH_sub2"/>
</dbReference>
<feature type="domain" description="FAD-binding PCMH-type" evidence="2">
    <location>
        <begin position="1"/>
        <end position="222"/>
    </location>
</feature>
<proteinExistence type="predicted"/>
<dbReference type="AlphaFoldDB" id="A0A5R8WND4"/>
<dbReference type="Gene3D" id="3.30.390.50">
    <property type="entry name" value="CO dehydrogenase flavoprotein, C-terminal domain"/>
    <property type="match status" value="1"/>
</dbReference>
<evidence type="ECO:0000259" key="2">
    <source>
        <dbReference type="PROSITE" id="PS51387"/>
    </source>
</evidence>
<dbReference type="GO" id="GO:0071949">
    <property type="term" value="F:FAD binding"/>
    <property type="evidence" value="ECO:0007669"/>
    <property type="project" value="InterPro"/>
</dbReference>
<dbReference type="Gene3D" id="3.30.465.10">
    <property type="match status" value="2"/>
</dbReference>
<evidence type="ECO:0000313" key="3">
    <source>
        <dbReference type="EMBL" id="TLM91146.1"/>
    </source>
</evidence>
<evidence type="ECO:0000256" key="1">
    <source>
        <dbReference type="ARBA" id="ARBA00022827"/>
    </source>
</evidence>
<dbReference type="SUPFAM" id="SSF56176">
    <property type="entry name" value="FAD-binding/transporter-associated domain-like"/>
    <property type="match status" value="1"/>
</dbReference>
<sequence>MNPFTLTRAASVDAAVRDFSGHEAAAYIGGGTNLLDLMKENVAHPQHLVGLNKLPLSAIESTTGGGLRLGATASNADTAWHPEVQQRYPLLSQAILAGASPQLRNMATNAGNLMQRTRCYYFYDTATPCNKREPGSGCAAIGGYNRIHAILGTSEHCIATHPSDMCVALAALEAVVQVQGPDGERQIKFEDFHRLPEDHPERDNTLKPGELITGIELPAQGFAENFAYLKLRDRQSYAFALVSVAVGLELDGNTIKEARLALGGVAHKPWRDRAAEDLLKGQPATEATFRKVAEAVLKEAKGQGTNDFKIELAKRAIVRALTQAAAGEQQASDVFTNSNP</sequence>
<keyword evidence="1" id="KW-0274">FAD</keyword>
<evidence type="ECO:0000313" key="4">
    <source>
        <dbReference type="Proteomes" id="UP000305517"/>
    </source>
</evidence>
<dbReference type="InterPro" id="IPR036683">
    <property type="entry name" value="CO_DH_flav_C_dom_sf"/>
</dbReference>
<dbReference type="Pfam" id="PF03450">
    <property type="entry name" value="CO_deh_flav_C"/>
    <property type="match status" value="1"/>
</dbReference>
<reference evidence="3 4" key="1">
    <citation type="submission" date="2019-05" db="EMBL/GenBank/DDBJ databases">
        <title>Hymenobacter edaphi sp. nov., isolated from abandoned arsenic-contaminated farmland soil.</title>
        <authorList>
            <person name="Nie L."/>
        </authorList>
    </citation>
    <scope>NUCLEOTIDE SEQUENCE [LARGE SCALE GENOMIC DNA]</scope>
    <source>
        <strain evidence="3 4">1-3-3-8</strain>
    </source>
</reference>
<dbReference type="InterPro" id="IPR016166">
    <property type="entry name" value="FAD-bd_PCMH"/>
</dbReference>
<dbReference type="SMART" id="SM01092">
    <property type="entry name" value="CO_deh_flav_C"/>
    <property type="match status" value="1"/>
</dbReference>
<accession>A0A5R8WND4</accession>
<dbReference type="OrthoDB" id="9814706at2"/>
<dbReference type="RefSeq" id="WP_138079349.1">
    <property type="nucleotide sequence ID" value="NZ_VAJM01000008.1"/>
</dbReference>
<keyword evidence="4" id="KW-1185">Reference proteome</keyword>
<dbReference type="EMBL" id="VAJM01000008">
    <property type="protein sequence ID" value="TLM91146.1"/>
    <property type="molecule type" value="Genomic_DNA"/>
</dbReference>
<dbReference type="InterPro" id="IPR051312">
    <property type="entry name" value="Diverse_Substr_Oxidored"/>
</dbReference>
<name>A0A5R8WND4_9BACT</name>